<name>A0ABN0PDR9_STASI</name>
<evidence type="ECO:0000313" key="1">
    <source>
        <dbReference type="EMBL" id="ERS93560.1"/>
    </source>
</evidence>
<evidence type="ECO:0000313" key="2">
    <source>
        <dbReference type="Proteomes" id="UP000017131"/>
    </source>
</evidence>
<sequence>MSKLKTIKIALLLYIAAMILEKVLKRKVHRIKLSVNKKGASIKNF</sequence>
<comment type="caution">
    <text evidence="1">The sequence shown here is derived from an EMBL/GenBank/DDBJ whole genome shotgun (WGS) entry which is preliminary data.</text>
</comment>
<accession>A0ABN0PDR9</accession>
<organism evidence="1 2">
    <name type="scientific">Staphylococcus simulans UMC-CNS-990</name>
    <dbReference type="NCBI Taxonomy" id="1405498"/>
    <lineage>
        <taxon>Bacteria</taxon>
        <taxon>Bacillati</taxon>
        <taxon>Bacillota</taxon>
        <taxon>Bacilli</taxon>
        <taxon>Bacillales</taxon>
        <taxon>Staphylococcaceae</taxon>
        <taxon>Staphylococcus</taxon>
    </lineage>
</organism>
<proteinExistence type="predicted"/>
<keyword evidence="2" id="KW-1185">Reference proteome</keyword>
<dbReference type="EMBL" id="AXDY01000004">
    <property type="protein sequence ID" value="ERS93560.1"/>
    <property type="molecule type" value="Genomic_DNA"/>
</dbReference>
<protein>
    <submittedName>
        <fullName evidence="1">Uncharacterized protein</fullName>
    </submittedName>
</protein>
<reference evidence="1 2" key="1">
    <citation type="journal article" date="2013" name="Genome Announc.">
        <title>Draft Genome Sequence of Staphylococcus simulans UMC-CNS-990, Isolated from a Case of Chronic Bovine Mastitis.</title>
        <authorList>
            <person name="Calcutt M.J."/>
            <person name="Foecking M.F."/>
            <person name="Hsieh H.Y."/>
            <person name="Perry J."/>
            <person name="Stewart G.C."/>
            <person name="Middleton J.R."/>
        </authorList>
    </citation>
    <scope>NUCLEOTIDE SEQUENCE [LARGE SCALE GENOMIC DNA]</scope>
    <source>
        <strain evidence="1 2">UMC-CNS-990</strain>
    </source>
</reference>
<gene>
    <name evidence="1" type="ORF">SSIM_05005</name>
</gene>
<dbReference type="Proteomes" id="UP000017131">
    <property type="component" value="Unassembled WGS sequence"/>
</dbReference>